<evidence type="ECO:0000256" key="2">
    <source>
        <dbReference type="ARBA" id="ARBA00022475"/>
    </source>
</evidence>
<feature type="transmembrane region" description="Helical" evidence="6">
    <location>
        <begin position="101"/>
        <end position="121"/>
    </location>
</feature>
<name>A0A2P7QMA6_9SPHN</name>
<evidence type="ECO:0000256" key="5">
    <source>
        <dbReference type="ARBA" id="ARBA00023136"/>
    </source>
</evidence>
<feature type="transmembrane region" description="Helical" evidence="6">
    <location>
        <begin position="45"/>
        <end position="68"/>
    </location>
</feature>
<dbReference type="PANTHER" id="PTHR43702:SF3">
    <property type="entry name" value="PROTEIN TSGA"/>
    <property type="match status" value="1"/>
</dbReference>
<feature type="transmembrane region" description="Helical" evidence="6">
    <location>
        <begin position="346"/>
        <end position="366"/>
    </location>
</feature>
<evidence type="ECO:0000256" key="6">
    <source>
        <dbReference type="SAM" id="Phobius"/>
    </source>
</evidence>
<feature type="transmembrane region" description="Helical" evidence="6">
    <location>
        <begin position="288"/>
        <end position="305"/>
    </location>
</feature>
<proteinExistence type="predicted"/>
<dbReference type="EMBL" id="PXYI01000005">
    <property type="protein sequence ID" value="PSJ39093.1"/>
    <property type="molecule type" value="Genomic_DNA"/>
</dbReference>
<dbReference type="GO" id="GO:0005886">
    <property type="term" value="C:plasma membrane"/>
    <property type="evidence" value="ECO:0007669"/>
    <property type="project" value="UniProtKB-SubCell"/>
</dbReference>
<feature type="transmembrane region" description="Helical" evidence="6">
    <location>
        <begin position="311"/>
        <end position="334"/>
    </location>
</feature>
<dbReference type="InterPro" id="IPR050375">
    <property type="entry name" value="MFS_TsgA-like"/>
</dbReference>
<dbReference type="InterPro" id="IPR011701">
    <property type="entry name" value="MFS"/>
</dbReference>
<feature type="transmembrane region" description="Helical" evidence="6">
    <location>
        <begin position="169"/>
        <end position="188"/>
    </location>
</feature>
<feature type="transmembrane region" description="Helical" evidence="6">
    <location>
        <begin position="7"/>
        <end position="25"/>
    </location>
</feature>
<dbReference type="OrthoDB" id="9795150at2"/>
<evidence type="ECO:0000256" key="1">
    <source>
        <dbReference type="ARBA" id="ARBA00004429"/>
    </source>
</evidence>
<reference evidence="7 8" key="1">
    <citation type="submission" date="2018-03" db="EMBL/GenBank/DDBJ databases">
        <title>The draft genome of Sphingosinicella sp. GL-C-18.</title>
        <authorList>
            <person name="Liu L."/>
            <person name="Li L."/>
            <person name="Liang L."/>
            <person name="Zhang X."/>
            <person name="Wang T."/>
        </authorList>
    </citation>
    <scope>NUCLEOTIDE SEQUENCE [LARGE SCALE GENOMIC DNA]</scope>
    <source>
        <strain evidence="7 8">GL-C-18</strain>
    </source>
</reference>
<dbReference type="InterPro" id="IPR036259">
    <property type="entry name" value="MFS_trans_sf"/>
</dbReference>
<dbReference type="AlphaFoldDB" id="A0A2P7QMA6"/>
<accession>A0A2P7QMA6</accession>
<dbReference type="Gene3D" id="1.20.1250.20">
    <property type="entry name" value="MFS general substrate transporter like domains"/>
    <property type="match status" value="2"/>
</dbReference>
<gene>
    <name evidence="7" type="ORF">C7I55_17530</name>
</gene>
<organism evidence="7 8">
    <name type="scientific">Allosphingosinicella deserti</name>
    <dbReference type="NCBI Taxonomy" id="2116704"/>
    <lineage>
        <taxon>Bacteria</taxon>
        <taxon>Pseudomonadati</taxon>
        <taxon>Pseudomonadota</taxon>
        <taxon>Alphaproteobacteria</taxon>
        <taxon>Sphingomonadales</taxon>
        <taxon>Sphingomonadaceae</taxon>
        <taxon>Allosphingosinicella</taxon>
    </lineage>
</organism>
<evidence type="ECO:0000313" key="8">
    <source>
        <dbReference type="Proteomes" id="UP000241167"/>
    </source>
</evidence>
<keyword evidence="5 6" id="KW-0472">Membrane</keyword>
<protein>
    <submittedName>
        <fullName evidence="7">Glucose/galactose MFS transporter</fullName>
    </submittedName>
</protein>
<dbReference type="Proteomes" id="UP000241167">
    <property type="component" value="Unassembled WGS sequence"/>
</dbReference>
<dbReference type="Pfam" id="PF07690">
    <property type="entry name" value="MFS_1"/>
    <property type="match status" value="1"/>
</dbReference>
<feature type="transmembrane region" description="Helical" evidence="6">
    <location>
        <begin position="142"/>
        <end position="163"/>
    </location>
</feature>
<dbReference type="SUPFAM" id="SSF103473">
    <property type="entry name" value="MFS general substrate transporter"/>
    <property type="match status" value="1"/>
</dbReference>
<keyword evidence="4 6" id="KW-1133">Transmembrane helix</keyword>
<evidence type="ECO:0000256" key="3">
    <source>
        <dbReference type="ARBA" id="ARBA00022692"/>
    </source>
</evidence>
<comment type="subcellular location">
    <subcellularLocation>
        <location evidence="1">Cell inner membrane</location>
        <topology evidence="1">Multi-pass membrane protein</topology>
    </subcellularLocation>
</comment>
<feature type="transmembrane region" description="Helical" evidence="6">
    <location>
        <begin position="372"/>
        <end position="392"/>
    </location>
</feature>
<dbReference type="GO" id="GO:0022857">
    <property type="term" value="F:transmembrane transporter activity"/>
    <property type="evidence" value="ECO:0007669"/>
    <property type="project" value="InterPro"/>
</dbReference>
<feature type="transmembrane region" description="Helical" evidence="6">
    <location>
        <begin position="218"/>
        <end position="244"/>
    </location>
</feature>
<feature type="transmembrane region" description="Helical" evidence="6">
    <location>
        <begin position="75"/>
        <end position="95"/>
    </location>
</feature>
<keyword evidence="3 6" id="KW-0812">Transmembrane</keyword>
<comment type="caution">
    <text evidence="7">The sequence shown here is derived from an EMBL/GenBank/DDBJ whole genome shotgun (WGS) entry which is preliminary data.</text>
</comment>
<evidence type="ECO:0000256" key="4">
    <source>
        <dbReference type="ARBA" id="ARBA00022989"/>
    </source>
</evidence>
<dbReference type="RefSeq" id="WP_106514291.1">
    <property type="nucleotide sequence ID" value="NZ_PXYI01000005.1"/>
</dbReference>
<feature type="transmembrane region" description="Helical" evidence="6">
    <location>
        <begin position="264"/>
        <end position="281"/>
    </location>
</feature>
<dbReference type="PANTHER" id="PTHR43702">
    <property type="entry name" value="L-FUCOSE-PROTON SYMPORTER"/>
    <property type="match status" value="1"/>
</dbReference>
<keyword evidence="2" id="KW-1003">Cell membrane</keyword>
<sequence length="407" mass="41398">MTGRSPGAAFVPVTSLFFAWGFLSANNDPLVAALREIFRLSYTEALLTHFVSFVAFGLVSLPAAALLARLGSVNTILAALGAMIAGCLIIQATRIVHDYRLVLAGLFVAAGGITALQVAANPIAASAGAPERSHFRLTLAQFFNSLGVVCGVHFGASLILGGGLHDLGAIQNAFLVLASALALLAGGVRLARGGIAAAAADVPASSARDLLAAFGSRWALLGTLAIAVYVGAEVTIGSIMINFLSAPERLGIPLAEAGVYLANIYWGGALAGRLIGALLMIRFPAARLLMGAATIAAGLCAAVLVTTGPIAAYAALSIGLFNAIMFPTIFALTLERADAPIPATSGLLCLGIAFGAPVPLIAAQIADRSGLALAFAVPLAAYAYILLFALLCTRTHGRRLSLSSGAH</sequence>
<evidence type="ECO:0000313" key="7">
    <source>
        <dbReference type="EMBL" id="PSJ39093.1"/>
    </source>
</evidence>
<keyword evidence="8" id="KW-1185">Reference proteome</keyword>